<feature type="domain" description="K Homology" evidence="7">
    <location>
        <begin position="338"/>
        <end position="404"/>
    </location>
</feature>
<dbReference type="Pfam" id="PF24668">
    <property type="entry name" value="KH_Vigilin"/>
    <property type="match status" value="1"/>
</dbReference>
<feature type="domain" description="K Homology" evidence="7">
    <location>
        <begin position="124"/>
        <end position="192"/>
    </location>
</feature>
<dbReference type="InterPro" id="IPR004088">
    <property type="entry name" value="KH_dom_type_1"/>
</dbReference>
<evidence type="ECO:0000256" key="3">
    <source>
        <dbReference type="ARBA" id="ARBA00022737"/>
    </source>
</evidence>
<dbReference type="CDD" id="cd22411">
    <property type="entry name" value="KH-I_Vigilin_rpt8"/>
    <property type="match status" value="1"/>
</dbReference>
<dbReference type="InterPro" id="IPR057778">
    <property type="entry name" value="KH_Vigilin_N"/>
</dbReference>
<accession>A0AA35W4C4</accession>
<feature type="domain" description="K Homology" evidence="7">
    <location>
        <begin position="269"/>
        <end position="337"/>
    </location>
</feature>
<comment type="subcellular location">
    <subcellularLocation>
        <location evidence="1">Cytoplasm</location>
    </subcellularLocation>
</comment>
<dbReference type="CDD" id="cd22406">
    <property type="entry name" value="KH-I_Vigilin_rpt2"/>
    <property type="match status" value="1"/>
</dbReference>
<dbReference type="SUPFAM" id="SSF54791">
    <property type="entry name" value="Eukaryotic type KH-domain (KH-domain type I)"/>
    <property type="match status" value="8"/>
</dbReference>
<feature type="domain" description="K Homology" evidence="7">
    <location>
        <begin position="627"/>
        <end position="696"/>
    </location>
</feature>
<gene>
    <name evidence="8" type="ORF">GBAR_LOCUS5320</name>
</gene>
<comment type="caution">
    <text evidence="8">The sequence shown here is derived from an EMBL/GenBank/DDBJ whole genome shotgun (WGS) entry which is preliminary data.</text>
</comment>
<dbReference type="CDD" id="cd02394">
    <property type="entry name" value="KH-I_Vigilin_rpt6"/>
    <property type="match status" value="1"/>
</dbReference>
<dbReference type="CDD" id="cd22410">
    <property type="entry name" value="KH-I_Vigilin_rpt7"/>
    <property type="match status" value="1"/>
</dbReference>
<dbReference type="Pfam" id="PF00013">
    <property type="entry name" value="KH_1"/>
    <property type="match status" value="8"/>
</dbReference>
<dbReference type="CDD" id="cd22408">
    <property type="entry name" value="KH-I_Vigilin_rpt4"/>
    <property type="match status" value="1"/>
</dbReference>
<evidence type="ECO:0000256" key="1">
    <source>
        <dbReference type="ARBA" id="ARBA00004496"/>
    </source>
</evidence>
<evidence type="ECO:0000256" key="6">
    <source>
        <dbReference type="SAM" id="MobiDB-lite"/>
    </source>
</evidence>
<proteinExistence type="predicted"/>
<dbReference type="CDD" id="cd22407">
    <property type="entry name" value="KH-I_Vigilin_rpt3"/>
    <property type="match status" value="1"/>
</dbReference>
<dbReference type="FunFam" id="3.30.1370.10:FF:000018">
    <property type="entry name" value="vigilin isoform X1"/>
    <property type="match status" value="1"/>
</dbReference>
<dbReference type="EMBL" id="CASHTH010000795">
    <property type="protein sequence ID" value="CAI8007655.1"/>
    <property type="molecule type" value="Genomic_DNA"/>
</dbReference>
<reference evidence="8" key="1">
    <citation type="submission" date="2023-03" db="EMBL/GenBank/DDBJ databases">
        <authorList>
            <person name="Steffen K."/>
            <person name="Cardenas P."/>
        </authorList>
    </citation>
    <scope>NUCLEOTIDE SEQUENCE</scope>
</reference>
<dbReference type="InterPro" id="IPR036612">
    <property type="entry name" value="KH_dom_type_1_sf"/>
</dbReference>
<dbReference type="EMBL" id="CASHTH010000795">
    <property type="protein sequence ID" value="CAI8007658.1"/>
    <property type="molecule type" value="Genomic_DNA"/>
</dbReference>
<dbReference type="PANTHER" id="PTHR10627:SF31">
    <property type="entry name" value="DODECA-SATELLITE-BINDING PROTEIN 1, ISOFORM A"/>
    <property type="match status" value="1"/>
</dbReference>
<protein>
    <submittedName>
        <fullName evidence="8">Vigilin</fullName>
    </submittedName>
</protein>
<name>A0AA35W4C4_GEOBA</name>
<dbReference type="FunFam" id="3.30.1370.10:FF:000039">
    <property type="entry name" value="vigilin isoform X1"/>
    <property type="match status" value="1"/>
</dbReference>
<sequence length="744" mass="83651">MENGEQEHAEEAQPTYAEAFPPLMRAGSPPKVSSPHSAWPVKPIRSSTMTQVFHVPLEERRYQFEEVSFGGETRQSEIVREIQEKTGCDIEMTQTKDKGLTIIVTGRQTSVATARRDLLIKLQTQAHFDLKIPKEHHRFVIGRQGEKLKTIELQTATKISVPRSEDQSDIVKIVGTKEGVDKARHIVQTISDEQAKLAFERLDISKDYHPFISGPNGATAKRIMEETGARINIPPLSLMKNEMSVAGDKDGVAKAVAEIQKIHATVKRTMSSVSVEVRKSQHKYIVGPRGGGLQEILGNCGVWVEVPSAETDSNTITLRGPQEKLGQALTQVYEKANSVVTEEVYAPRWLHRFIIGRKGQNVQMITKDLPKVHVEFNSDSDKIVLEGPPTEVQQAKESFESFTEDLMATMDYAEIKVDQKYHRHVIGKGGASVNRIKTETGTSIIIPPDNEHNDVIRIEGDPKGVAAAKTMLLELATKMENERSKDILIDQRFHKQIIGSKGEKIREIRDRFNGIQVSFPEPSEKKDIVTLRGPKQDVEKCAVHLKKMVADLTAANYQEEVRVFKQFHGNIIGKGGNTLRKIREDTETRIDLPTESSSSDVIVITGRKENVQKARARILEIEKEMALVVDSMLSIPRQLHNAVIGPKGKLVRMVMDECGGVRITFPPSESKSDDIKLHGPKEDVEKARRMLQELADEQAQLNHTVEIRCKPEYHRFLIGRGGANIRKSHVEQWKYQKLDNYNSE</sequence>
<feature type="region of interest" description="Disordered" evidence="6">
    <location>
        <begin position="1"/>
        <end position="39"/>
    </location>
</feature>
<keyword evidence="4 5" id="KW-0694">RNA-binding</keyword>
<evidence type="ECO:0000256" key="4">
    <source>
        <dbReference type="ARBA" id="ARBA00022884"/>
    </source>
</evidence>
<dbReference type="SMART" id="SM00322">
    <property type="entry name" value="KH"/>
    <property type="match status" value="9"/>
</dbReference>
<feature type="domain" description="K Homology" evidence="7">
    <location>
        <begin position="63"/>
        <end position="123"/>
    </location>
</feature>
<evidence type="ECO:0000256" key="2">
    <source>
        <dbReference type="ARBA" id="ARBA00022490"/>
    </source>
</evidence>
<dbReference type="CDD" id="cd22409">
    <property type="entry name" value="KH-I_Vigilin_rpt5"/>
    <property type="match status" value="1"/>
</dbReference>
<evidence type="ECO:0000259" key="7">
    <source>
        <dbReference type="SMART" id="SM00322"/>
    </source>
</evidence>
<evidence type="ECO:0000313" key="8">
    <source>
        <dbReference type="EMBL" id="CAI8007658.1"/>
    </source>
</evidence>
<feature type="domain" description="K Homology" evidence="7">
    <location>
        <begin position="481"/>
        <end position="550"/>
    </location>
</feature>
<evidence type="ECO:0000256" key="5">
    <source>
        <dbReference type="PROSITE-ProRule" id="PRU00117"/>
    </source>
</evidence>
<feature type="compositionally biased region" description="Basic and acidic residues" evidence="6">
    <location>
        <begin position="1"/>
        <end position="11"/>
    </location>
</feature>
<dbReference type="GO" id="GO:0003729">
    <property type="term" value="F:mRNA binding"/>
    <property type="evidence" value="ECO:0007669"/>
    <property type="project" value="TreeGrafter"/>
</dbReference>
<evidence type="ECO:0000313" key="9">
    <source>
        <dbReference type="Proteomes" id="UP001174909"/>
    </source>
</evidence>
<keyword evidence="2" id="KW-0963">Cytoplasm</keyword>
<keyword evidence="3" id="KW-0677">Repeat</keyword>
<dbReference type="AlphaFoldDB" id="A0AA35W4C4"/>
<dbReference type="Proteomes" id="UP001174909">
    <property type="component" value="Unassembled WGS sequence"/>
</dbReference>
<feature type="domain" description="K Homology" evidence="7">
    <location>
        <begin position="409"/>
        <end position="477"/>
    </location>
</feature>
<keyword evidence="9" id="KW-1185">Reference proteome</keyword>
<dbReference type="InterPro" id="IPR004087">
    <property type="entry name" value="KH_dom"/>
</dbReference>
<organism evidence="8 9">
    <name type="scientific">Geodia barretti</name>
    <name type="common">Barrett's horny sponge</name>
    <dbReference type="NCBI Taxonomy" id="519541"/>
    <lineage>
        <taxon>Eukaryota</taxon>
        <taxon>Metazoa</taxon>
        <taxon>Porifera</taxon>
        <taxon>Demospongiae</taxon>
        <taxon>Heteroscleromorpha</taxon>
        <taxon>Tetractinellida</taxon>
        <taxon>Astrophorina</taxon>
        <taxon>Geodiidae</taxon>
        <taxon>Geodia</taxon>
    </lineage>
</organism>
<feature type="domain" description="K Homology" evidence="7">
    <location>
        <begin position="196"/>
        <end position="264"/>
    </location>
</feature>
<feature type="domain" description="K Homology" evidence="7">
    <location>
        <begin position="555"/>
        <end position="623"/>
    </location>
</feature>
<dbReference type="PROSITE" id="PS50084">
    <property type="entry name" value="KH_TYPE_1"/>
    <property type="match status" value="8"/>
</dbReference>
<dbReference type="Gene3D" id="3.30.1370.10">
    <property type="entry name" value="K Homology domain, type 1"/>
    <property type="match status" value="8"/>
</dbReference>
<dbReference type="PANTHER" id="PTHR10627">
    <property type="entry name" value="SCP160"/>
    <property type="match status" value="1"/>
</dbReference>